<protein>
    <submittedName>
        <fullName evidence="2">SUMF1/EgtB/PvdO family nonheme iron enzyme</fullName>
    </submittedName>
</protein>
<dbReference type="RefSeq" id="WP_061080762.1">
    <property type="nucleotide sequence ID" value="NZ_JAAXPG010000002.1"/>
</dbReference>
<dbReference type="GO" id="GO:0120147">
    <property type="term" value="F:formylglycine-generating oxidase activity"/>
    <property type="evidence" value="ECO:0007669"/>
    <property type="project" value="TreeGrafter"/>
</dbReference>
<evidence type="ECO:0000313" key="2">
    <source>
        <dbReference type="EMBL" id="NKY96633.1"/>
    </source>
</evidence>
<dbReference type="SUPFAM" id="SSF56436">
    <property type="entry name" value="C-type lectin-like"/>
    <property type="match status" value="1"/>
</dbReference>
<organism evidence="2 3">
    <name type="scientific">Nocardiopsis alborubida</name>
    <dbReference type="NCBI Taxonomy" id="146802"/>
    <lineage>
        <taxon>Bacteria</taxon>
        <taxon>Bacillati</taxon>
        <taxon>Actinomycetota</taxon>
        <taxon>Actinomycetes</taxon>
        <taxon>Streptosporangiales</taxon>
        <taxon>Nocardiopsidaceae</taxon>
        <taxon>Nocardiopsis</taxon>
    </lineage>
</organism>
<feature type="domain" description="Sulfatase-modifying factor enzyme-like" evidence="1">
    <location>
        <begin position="44"/>
        <end position="187"/>
    </location>
</feature>
<dbReference type="PANTHER" id="PTHR23150">
    <property type="entry name" value="SULFATASE MODIFYING FACTOR 1, 2"/>
    <property type="match status" value="1"/>
</dbReference>
<accession>A0A7X6M8G8</accession>
<dbReference type="AlphaFoldDB" id="A0A7X6M8G8"/>
<dbReference type="InterPro" id="IPR005532">
    <property type="entry name" value="SUMF_dom"/>
</dbReference>
<dbReference type="Gene3D" id="3.90.1580.10">
    <property type="entry name" value="paralog of FGE (formylglycine-generating enzyme)"/>
    <property type="match status" value="1"/>
</dbReference>
<gene>
    <name evidence="2" type="ORF">HGB44_02945</name>
</gene>
<dbReference type="Pfam" id="PF03781">
    <property type="entry name" value="FGE-sulfatase"/>
    <property type="match status" value="1"/>
</dbReference>
<dbReference type="PANTHER" id="PTHR23150:SF19">
    <property type="entry name" value="FORMYLGLYCINE-GENERATING ENZYME"/>
    <property type="match status" value="1"/>
</dbReference>
<sequence length="189" mass="20129">MTPAFSEPTWVLVPGGTCLFGDNAKPLPVPPLLWSTTPVPHGWVEQDRQDRAALPLTGITHTEAAAVARRFGGRLPTSVEWEWMATGPRRRLSPWGEEPWSPGLANLAPAGTGGPSPVGAYPAGATPEGVLDVAGNVWEWTSRTTMGNGAVIRGGSYVSQPLYARCTFLNAAPRELRSPGIGVRVVREP</sequence>
<keyword evidence="3" id="KW-1185">Reference proteome</keyword>
<dbReference type="InterPro" id="IPR042095">
    <property type="entry name" value="SUMF_sf"/>
</dbReference>
<proteinExistence type="predicted"/>
<evidence type="ECO:0000313" key="3">
    <source>
        <dbReference type="Proteomes" id="UP000553209"/>
    </source>
</evidence>
<dbReference type="EMBL" id="JAAXPG010000002">
    <property type="protein sequence ID" value="NKY96633.1"/>
    <property type="molecule type" value="Genomic_DNA"/>
</dbReference>
<evidence type="ECO:0000259" key="1">
    <source>
        <dbReference type="Pfam" id="PF03781"/>
    </source>
</evidence>
<comment type="caution">
    <text evidence="2">The sequence shown here is derived from an EMBL/GenBank/DDBJ whole genome shotgun (WGS) entry which is preliminary data.</text>
</comment>
<reference evidence="2 3" key="1">
    <citation type="submission" date="2020-04" db="EMBL/GenBank/DDBJ databases">
        <title>MicrobeNet Type strains.</title>
        <authorList>
            <person name="Nicholson A.C."/>
        </authorList>
    </citation>
    <scope>NUCLEOTIDE SEQUENCE [LARGE SCALE GENOMIC DNA]</scope>
    <source>
        <strain evidence="2 3">ATCC 23612</strain>
    </source>
</reference>
<dbReference type="InterPro" id="IPR016187">
    <property type="entry name" value="CTDL_fold"/>
</dbReference>
<dbReference type="Proteomes" id="UP000553209">
    <property type="component" value="Unassembled WGS sequence"/>
</dbReference>
<dbReference type="InterPro" id="IPR051043">
    <property type="entry name" value="Sulfatase_Mod_Factor_Kinase"/>
</dbReference>
<name>A0A7X6M8G8_9ACTN</name>